<protein>
    <recommendedName>
        <fullName evidence="5">HTH lysR-type domain-containing protein</fullName>
    </recommendedName>
</protein>
<organism evidence="6 7">
    <name type="scientific">Terasakiispira papahanaumokuakeensis</name>
    <dbReference type="NCBI Taxonomy" id="197479"/>
    <lineage>
        <taxon>Bacteria</taxon>
        <taxon>Pseudomonadati</taxon>
        <taxon>Pseudomonadota</taxon>
        <taxon>Gammaproteobacteria</taxon>
        <taxon>Oceanospirillales</taxon>
        <taxon>Terasakiispira</taxon>
    </lineage>
</organism>
<dbReference type="OrthoDB" id="646694at2"/>
<dbReference type="Pfam" id="PF03466">
    <property type="entry name" value="LysR_substrate"/>
    <property type="match status" value="1"/>
</dbReference>
<keyword evidence="4" id="KW-0804">Transcription</keyword>
<dbReference type="AlphaFoldDB" id="A0A1E2V5Q5"/>
<dbReference type="InterPro" id="IPR036388">
    <property type="entry name" value="WH-like_DNA-bd_sf"/>
</dbReference>
<keyword evidence="7" id="KW-1185">Reference proteome</keyword>
<dbReference type="SUPFAM" id="SSF46785">
    <property type="entry name" value="Winged helix' DNA-binding domain"/>
    <property type="match status" value="1"/>
</dbReference>
<evidence type="ECO:0000259" key="5">
    <source>
        <dbReference type="PROSITE" id="PS50931"/>
    </source>
</evidence>
<dbReference type="GO" id="GO:0003700">
    <property type="term" value="F:DNA-binding transcription factor activity"/>
    <property type="evidence" value="ECO:0007669"/>
    <property type="project" value="InterPro"/>
</dbReference>
<proteinExistence type="inferred from homology"/>
<dbReference type="STRING" id="197479.BFW38_00180"/>
<dbReference type="Gene3D" id="1.10.10.10">
    <property type="entry name" value="Winged helix-like DNA-binding domain superfamily/Winged helix DNA-binding domain"/>
    <property type="match status" value="1"/>
</dbReference>
<dbReference type="SUPFAM" id="SSF53850">
    <property type="entry name" value="Periplasmic binding protein-like II"/>
    <property type="match status" value="1"/>
</dbReference>
<dbReference type="Proteomes" id="UP000094291">
    <property type="component" value="Unassembled WGS sequence"/>
</dbReference>
<dbReference type="PRINTS" id="PR00039">
    <property type="entry name" value="HTHLYSR"/>
</dbReference>
<dbReference type="RefSeq" id="WP_068996580.1">
    <property type="nucleotide sequence ID" value="NZ_MDTQ01000001.1"/>
</dbReference>
<dbReference type="Gene3D" id="3.40.190.10">
    <property type="entry name" value="Periplasmic binding protein-like II"/>
    <property type="match status" value="2"/>
</dbReference>
<accession>A0A1E2V5Q5</accession>
<evidence type="ECO:0000256" key="1">
    <source>
        <dbReference type="ARBA" id="ARBA00009437"/>
    </source>
</evidence>
<dbReference type="PANTHER" id="PTHR30419">
    <property type="entry name" value="HTH-TYPE TRANSCRIPTIONAL REGULATOR YBHD"/>
    <property type="match status" value="1"/>
</dbReference>
<evidence type="ECO:0000313" key="7">
    <source>
        <dbReference type="Proteomes" id="UP000094291"/>
    </source>
</evidence>
<feature type="domain" description="HTH lysR-type" evidence="5">
    <location>
        <begin position="5"/>
        <end position="62"/>
    </location>
</feature>
<comment type="similarity">
    <text evidence="1">Belongs to the LysR transcriptional regulatory family.</text>
</comment>
<name>A0A1E2V5Q5_9GAMM</name>
<reference evidence="6 7" key="1">
    <citation type="submission" date="2016-08" db="EMBL/GenBank/DDBJ databases">
        <authorList>
            <person name="Seilhamer J.J."/>
        </authorList>
    </citation>
    <scope>NUCLEOTIDE SEQUENCE [LARGE SCALE GENOMIC DNA]</scope>
    <source>
        <strain evidence="6 7">PH27A</strain>
    </source>
</reference>
<dbReference type="InterPro" id="IPR050950">
    <property type="entry name" value="HTH-type_LysR_regulators"/>
</dbReference>
<dbReference type="PROSITE" id="PS50931">
    <property type="entry name" value="HTH_LYSR"/>
    <property type="match status" value="1"/>
</dbReference>
<keyword evidence="2" id="KW-0805">Transcription regulation</keyword>
<dbReference type="InterPro" id="IPR000847">
    <property type="entry name" value="LysR_HTH_N"/>
</dbReference>
<comment type="caution">
    <text evidence="6">The sequence shown here is derived from an EMBL/GenBank/DDBJ whole genome shotgun (WGS) entry which is preliminary data.</text>
</comment>
<dbReference type="EMBL" id="MDTQ01000001">
    <property type="protein sequence ID" value="ODC02196.1"/>
    <property type="molecule type" value="Genomic_DNA"/>
</dbReference>
<gene>
    <name evidence="6" type="ORF">BFW38_00180</name>
</gene>
<evidence type="ECO:0000256" key="2">
    <source>
        <dbReference type="ARBA" id="ARBA00023015"/>
    </source>
</evidence>
<dbReference type="InterPro" id="IPR036390">
    <property type="entry name" value="WH_DNA-bd_sf"/>
</dbReference>
<keyword evidence="3" id="KW-0238">DNA-binding</keyword>
<dbReference type="PANTHER" id="PTHR30419:SF8">
    <property type="entry name" value="NITROGEN ASSIMILATION TRANSCRIPTIONAL ACTIVATOR-RELATED"/>
    <property type="match status" value="1"/>
</dbReference>
<sequence>MLINLSTKQLRAFILLSECRNFTQAARRSHLSQPAFSALIQRLEEDIGARLFERSTRHVHLTPEGQLFLQGARHLLDEFEWRFHDLNDYVTRKKGRVSIAALPSIAAEWLPQVIARYRAQYPGIAIEIHDVLSDRCLTLLQSGQVDLALAAPLQIPEGLYKTPLLADRFFMVCRQDHPLARHTQVTLAEVHAHDVIRLARETSVQQHLSAQPLSDSPAKASFEVENLATVAAMIRNGLGITLLPELTLSQFNHPSLCTIPLSTPLTREIFLLRDTSRPLSIAAQTLWEMIEHPRKEIT</sequence>
<evidence type="ECO:0000256" key="3">
    <source>
        <dbReference type="ARBA" id="ARBA00023125"/>
    </source>
</evidence>
<dbReference type="GO" id="GO:0005829">
    <property type="term" value="C:cytosol"/>
    <property type="evidence" value="ECO:0007669"/>
    <property type="project" value="TreeGrafter"/>
</dbReference>
<dbReference type="InterPro" id="IPR005119">
    <property type="entry name" value="LysR_subst-bd"/>
</dbReference>
<evidence type="ECO:0000256" key="4">
    <source>
        <dbReference type="ARBA" id="ARBA00023163"/>
    </source>
</evidence>
<evidence type="ECO:0000313" key="6">
    <source>
        <dbReference type="EMBL" id="ODC02196.1"/>
    </source>
</evidence>
<dbReference type="FunFam" id="1.10.10.10:FF:000001">
    <property type="entry name" value="LysR family transcriptional regulator"/>
    <property type="match status" value="1"/>
</dbReference>
<dbReference type="Pfam" id="PF00126">
    <property type="entry name" value="HTH_1"/>
    <property type="match status" value="1"/>
</dbReference>
<dbReference type="CDD" id="cd08440">
    <property type="entry name" value="PBP2_LTTR_like_4"/>
    <property type="match status" value="1"/>
</dbReference>
<dbReference type="GO" id="GO:0003677">
    <property type="term" value="F:DNA binding"/>
    <property type="evidence" value="ECO:0007669"/>
    <property type="project" value="UniProtKB-KW"/>
</dbReference>